<dbReference type="Proteomes" id="UP001056120">
    <property type="component" value="Linkage Group LG21"/>
</dbReference>
<protein>
    <submittedName>
        <fullName evidence="1">Uncharacterized protein</fullName>
    </submittedName>
</protein>
<comment type="caution">
    <text evidence="1">The sequence shown here is derived from an EMBL/GenBank/DDBJ whole genome shotgun (WGS) entry which is preliminary data.</text>
</comment>
<evidence type="ECO:0000313" key="2">
    <source>
        <dbReference type="Proteomes" id="UP001056120"/>
    </source>
</evidence>
<gene>
    <name evidence="1" type="ORF">L1987_64288</name>
</gene>
<accession>A0ACB9CFM8</accession>
<reference evidence="2" key="1">
    <citation type="journal article" date="2022" name="Mol. Ecol. Resour.">
        <title>The genomes of chicory, endive, great burdock and yacon provide insights into Asteraceae palaeo-polyploidization history and plant inulin production.</title>
        <authorList>
            <person name="Fan W."/>
            <person name="Wang S."/>
            <person name="Wang H."/>
            <person name="Wang A."/>
            <person name="Jiang F."/>
            <person name="Liu H."/>
            <person name="Zhao H."/>
            <person name="Xu D."/>
            <person name="Zhang Y."/>
        </authorList>
    </citation>
    <scope>NUCLEOTIDE SEQUENCE [LARGE SCALE GENOMIC DNA]</scope>
    <source>
        <strain evidence="2">cv. Yunnan</strain>
    </source>
</reference>
<proteinExistence type="predicted"/>
<evidence type="ECO:0000313" key="1">
    <source>
        <dbReference type="EMBL" id="KAI3733071.1"/>
    </source>
</evidence>
<dbReference type="EMBL" id="CM042038">
    <property type="protein sequence ID" value="KAI3733071.1"/>
    <property type="molecule type" value="Genomic_DNA"/>
</dbReference>
<name>A0ACB9CFM8_9ASTR</name>
<reference evidence="1 2" key="2">
    <citation type="journal article" date="2022" name="Mol. Ecol. Resour.">
        <title>The genomes of chicory, endive, great burdock and yacon provide insights into Asteraceae paleo-polyploidization history and plant inulin production.</title>
        <authorList>
            <person name="Fan W."/>
            <person name="Wang S."/>
            <person name="Wang H."/>
            <person name="Wang A."/>
            <person name="Jiang F."/>
            <person name="Liu H."/>
            <person name="Zhao H."/>
            <person name="Xu D."/>
            <person name="Zhang Y."/>
        </authorList>
    </citation>
    <scope>NUCLEOTIDE SEQUENCE [LARGE SCALE GENOMIC DNA]</scope>
    <source>
        <strain evidence="2">cv. Yunnan</strain>
        <tissue evidence="1">Leaves</tissue>
    </source>
</reference>
<sequence length="76" mass="8693">MAPLLADSNIVDEDGVLFGDGGGRWDLRRFLFSIILMAWTVRSEKKTDYRCQSFSRTTRKPLVIAAISDFQYLGIY</sequence>
<keyword evidence="2" id="KW-1185">Reference proteome</keyword>
<organism evidence="1 2">
    <name type="scientific">Smallanthus sonchifolius</name>
    <dbReference type="NCBI Taxonomy" id="185202"/>
    <lineage>
        <taxon>Eukaryota</taxon>
        <taxon>Viridiplantae</taxon>
        <taxon>Streptophyta</taxon>
        <taxon>Embryophyta</taxon>
        <taxon>Tracheophyta</taxon>
        <taxon>Spermatophyta</taxon>
        <taxon>Magnoliopsida</taxon>
        <taxon>eudicotyledons</taxon>
        <taxon>Gunneridae</taxon>
        <taxon>Pentapetalae</taxon>
        <taxon>asterids</taxon>
        <taxon>campanulids</taxon>
        <taxon>Asterales</taxon>
        <taxon>Asteraceae</taxon>
        <taxon>Asteroideae</taxon>
        <taxon>Heliantheae alliance</taxon>
        <taxon>Millerieae</taxon>
        <taxon>Smallanthus</taxon>
    </lineage>
</organism>